<evidence type="ECO:0000313" key="2">
    <source>
        <dbReference type="Proteomes" id="UP001064297"/>
    </source>
</evidence>
<keyword evidence="2" id="KW-1185">Reference proteome</keyword>
<evidence type="ECO:0000313" key="1">
    <source>
        <dbReference type="EMBL" id="UXE03863.1"/>
    </source>
</evidence>
<reference evidence="1" key="1">
    <citation type="submission" date="2022-08" db="EMBL/GenBank/DDBJ databases">
        <authorList>
            <person name="Abuwarda M.A."/>
            <person name="Alvarez A."/>
            <person name="Batteikh M."/>
            <person name="Baughman A.P."/>
            <person name="Chavez V."/>
            <person name="Cheng C."/>
            <person name="Cosentino E.J."/>
            <person name="Di Blasi D.L."/>
            <person name="Dooley N.L."/>
            <person name="Empson B.M."/>
            <person name="Erfanian K."/>
            <person name="Esparza P.D."/>
            <person name="Fleming H.S."/>
            <person name="Ghannam M.S."/>
            <person name="Gibbons A.C."/>
            <person name="Gonzalez C."/>
            <person name="Huq N.E."/>
            <person name="Jin K."/>
            <person name="Kamarzar M."/>
            <person name="Khaine A."/>
            <person name="Krug K.R."/>
            <person name="Lee A."/>
            <person name="Liao S."/>
            <person name="Light I."/>
            <person name="Ma Y."/>
            <person name="Magaling J.M."/>
            <person name="McLinden K.C."/>
            <person name="Melkote A."/>
            <person name="Montoya Serpas C.A."/>
            <person name="Niazmandi K."/>
            <person name="Ostroske E.C."/>
            <person name="Paek B.H."/>
            <person name="Rajiv S."/>
            <person name="Santos C.E."/>
            <person name="Semaan S.A."/>
            <person name="Senthilvelan J."/>
            <person name="Sheppy T.E."/>
            <person name="Stephenson J.C."/>
            <person name="Tenney M.E."/>
            <person name="Teoh N."/>
            <person name="Thorp J.P."/>
            <person name="Turon Font G."/>
            <person name="Uvarov E.V."/>
            <person name="Verpukhovskiy P."/>
            <person name="Wang J."/>
            <person name="Whang A.Y."/>
            <person name="Wright N.E."/>
            <person name="Wu M."/>
            <person name="Zhuang C."/>
            <person name="Bruns J.A."/>
            <person name="Chai A.E."/>
            <person name="Parikh H."/>
            <person name="Zorawik M."/>
            <person name="Garza D.R."/>
            <person name="Ngo R.T."/>
            <person name="Reddi K."/>
            <person name="Garcia-Vedrenne A.E."/>
            <person name="Freise A.C."/>
            <person name="Balish M.F."/>
            <person name="Garlena R.A."/>
            <person name="Russell D.A."/>
            <person name="Jacobs-Sera D."/>
            <person name="Hatfull G.F."/>
        </authorList>
    </citation>
    <scope>NUCLEOTIDE SEQUENCE</scope>
</reference>
<dbReference type="EMBL" id="OP297535">
    <property type="protein sequence ID" value="UXE03863.1"/>
    <property type="molecule type" value="Genomic_DNA"/>
</dbReference>
<proteinExistence type="predicted"/>
<gene>
    <name evidence="1" type="primary">140</name>
    <name evidence="1" type="ORF">SEA_OBLADI_140</name>
</gene>
<name>A0A977KLU9_9CAUD</name>
<sequence length="107" mass="12160">MPEFDVAIYHNHDSRFSAYREGHTLERVFEYADSGEDTNRVCNHAYHMFNAPEEFLTTDEGLLAVAYRERGLRSLSVGDVVVVGETAWACEPLGWKRVHLTAEQVTA</sequence>
<accession>A0A977KLU9</accession>
<dbReference type="Proteomes" id="UP001064297">
    <property type="component" value="Segment"/>
</dbReference>
<protein>
    <submittedName>
        <fullName evidence="1">Uncharacterized protein</fullName>
    </submittedName>
</protein>
<organism evidence="1 2">
    <name type="scientific">Gordonia phage ObLaDi</name>
    <dbReference type="NCBI Taxonomy" id="2978487"/>
    <lineage>
        <taxon>Viruses</taxon>
        <taxon>Duplodnaviria</taxon>
        <taxon>Heunggongvirae</taxon>
        <taxon>Uroviricota</taxon>
        <taxon>Caudoviricetes</taxon>
        <taxon>Kruegerviridae</taxon>
        <taxon>Cafassovirus</taxon>
        <taxon>Cafassovirus obladi</taxon>
    </lineage>
</organism>